<protein>
    <submittedName>
        <fullName evidence="1">Uncharacterized protein</fullName>
    </submittedName>
</protein>
<accession>A0A1N7CZI3</accession>
<gene>
    <name evidence="1" type="ORF">SAMN05421858_3356</name>
</gene>
<evidence type="ECO:0000313" key="2">
    <source>
        <dbReference type="Proteomes" id="UP000186914"/>
    </source>
</evidence>
<proteinExistence type="predicted"/>
<sequence>MLFYLGPELVRSISKKKVLATPSVETFKYADGGILINTTMEPAHGPSKTDEAMAYWDELHLAE</sequence>
<dbReference type="EMBL" id="FTNO01000003">
    <property type="protein sequence ID" value="SIR68855.1"/>
    <property type="molecule type" value="Genomic_DNA"/>
</dbReference>
<dbReference type="AlphaFoldDB" id="A0A1N7CZI3"/>
<organism evidence="1 2">
    <name type="scientific">Haladaptatus litoreus</name>
    <dbReference type="NCBI Taxonomy" id="553468"/>
    <lineage>
        <taxon>Archaea</taxon>
        <taxon>Methanobacteriati</taxon>
        <taxon>Methanobacteriota</taxon>
        <taxon>Stenosarchaea group</taxon>
        <taxon>Halobacteria</taxon>
        <taxon>Halobacteriales</taxon>
        <taxon>Haladaptataceae</taxon>
        <taxon>Haladaptatus</taxon>
    </lineage>
</organism>
<reference evidence="2" key="1">
    <citation type="submission" date="2017-01" db="EMBL/GenBank/DDBJ databases">
        <authorList>
            <person name="Varghese N."/>
            <person name="Submissions S."/>
        </authorList>
    </citation>
    <scope>NUCLEOTIDE SEQUENCE [LARGE SCALE GENOMIC DNA]</scope>
    <source>
        <strain evidence="2">CGMCC 1.7737</strain>
    </source>
</reference>
<name>A0A1N7CZI3_9EURY</name>
<evidence type="ECO:0000313" key="1">
    <source>
        <dbReference type="EMBL" id="SIR68855.1"/>
    </source>
</evidence>
<dbReference type="Proteomes" id="UP000186914">
    <property type="component" value="Unassembled WGS sequence"/>
</dbReference>
<keyword evidence="2" id="KW-1185">Reference proteome</keyword>